<keyword evidence="8" id="KW-1185">Reference proteome</keyword>
<evidence type="ECO:0000259" key="6">
    <source>
        <dbReference type="Pfam" id="PF01694"/>
    </source>
</evidence>
<dbReference type="Gene3D" id="1.20.1540.10">
    <property type="entry name" value="Rhomboid-like"/>
    <property type="match status" value="1"/>
</dbReference>
<sequence>MPGAVRIHWHLPARRPYVTYFMMVTCILVYLGQWLSQGLLGGDLLIALGAKVNSAILQGQYWRLLTPMWLHGSILHLAFNMYALYVIGTGLERYYGHGRYLALYLLSGYAGNVISFLMSPEPSVGSSTAIFGLIAAEAVFIYQNRHLFQNARSMLFNISSIILINLILGLSPQIDNWGHLGGLIGGLAFAWSAGPLWEAAYQADGYHLSNQRRGTQAVWIGLGVALVFTLLVVLRIGWR</sequence>
<dbReference type="Proteomes" id="UP000050544">
    <property type="component" value="Unassembled WGS sequence"/>
</dbReference>
<feature type="transmembrane region" description="Helical" evidence="5">
    <location>
        <begin position="124"/>
        <end position="142"/>
    </location>
</feature>
<organism evidence="7 8">
    <name type="scientific">Thermanaerothrix daxensis</name>
    <dbReference type="NCBI Taxonomy" id="869279"/>
    <lineage>
        <taxon>Bacteria</taxon>
        <taxon>Bacillati</taxon>
        <taxon>Chloroflexota</taxon>
        <taxon>Anaerolineae</taxon>
        <taxon>Anaerolineales</taxon>
        <taxon>Anaerolineaceae</taxon>
        <taxon>Thermanaerothrix</taxon>
    </lineage>
</organism>
<evidence type="ECO:0000256" key="5">
    <source>
        <dbReference type="SAM" id="Phobius"/>
    </source>
</evidence>
<name>A0A0P6XP26_9CHLR</name>
<feature type="transmembrane region" description="Helical" evidence="5">
    <location>
        <begin position="217"/>
        <end position="238"/>
    </location>
</feature>
<keyword evidence="3 5" id="KW-1133">Transmembrane helix</keyword>
<evidence type="ECO:0000313" key="7">
    <source>
        <dbReference type="EMBL" id="KPL82201.1"/>
    </source>
</evidence>
<dbReference type="PATRIC" id="fig|869279.4.peg.2684"/>
<feature type="transmembrane region" description="Helical" evidence="5">
    <location>
        <begin position="17"/>
        <end position="35"/>
    </location>
</feature>
<dbReference type="PANTHER" id="PTHR43731">
    <property type="entry name" value="RHOMBOID PROTEASE"/>
    <property type="match status" value="1"/>
</dbReference>
<feature type="domain" description="Peptidase S54 rhomboid" evidence="6">
    <location>
        <begin position="58"/>
        <end position="192"/>
    </location>
</feature>
<accession>A0A0P6XP26</accession>
<comment type="caution">
    <text evidence="7">The sequence shown here is derived from an EMBL/GenBank/DDBJ whole genome shotgun (WGS) entry which is preliminary data.</text>
</comment>
<dbReference type="InterPro" id="IPR035952">
    <property type="entry name" value="Rhomboid-like_sf"/>
</dbReference>
<evidence type="ECO:0000256" key="2">
    <source>
        <dbReference type="ARBA" id="ARBA00022692"/>
    </source>
</evidence>
<dbReference type="InterPro" id="IPR022764">
    <property type="entry name" value="Peptidase_S54_rhomboid_dom"/>
</dbReference>
<evidence type="ECO:0000313" key="8">
    <source>
        <dbReference type="Proteomes" id="UP000050544"/>
    </source>
</evidence>
<reference evidence="7 8" key="1">
    <citation type="submission" date="2015-07" db="EMBL/GenBank/DDBJ databases">
        <title>Whole genome sequence of Thermanaerothrix daxensis DSM 23592.</title>
        <authorList>
            <person name="Hemp J."/>
            <person name="Ward L.M."/>
            <person name="Pace L.A."/>
            <person name="Fischer W.W."/>
        </authorList>
    </citation>
    <scope>NUCLEOTIDE SEQUENCE [LARGE SCALE GENOMIC DNA]</scope>
    <source>
        <strain evidence="7 8">GNS-1</strain>
    </source>
</reference>
<dbReference type="SUPFAM" id="SSF144091">
    <property type="entry name" value="Rhomboid-like"/>
    <property type="match status" value="1"/>
</dbReference>
<dbReference type="InterPro" id="IPR050925">
    <property type="entry name" value="Rhomboid_protease_S54"/>
</dbReference>
<feature type="transmembrane region" description="Helical" evidence="5">
    <location>
        <begin position="100"/>
        <end position="118"/>
    </location>
</feature>
<keyword evidence="4 5" id="KW-0472">Membrane</keyword>
<proteinExistence type="predicted"/>
<feature type="transmembrane region" description="Helical" evidence="5">
    <location>
        <begin position="68"/>
        <end position="88"/>
    </location>
</feature>
<feature type="transmembrane region" description="Helical" evidence="5">
    <location>
        <begin position="154"/>
        <end position="171"/>
    </location>
</feature>
<dbReference type="AlphaFoldDB" id="A0A0P6XP26"/>
<dbReference type="GO" id="GO:0004252">
    <property type="term" value="F:serine-type endopeptidase activity"/>
    <property type="evidence" value="ECO:0007669"/>
    <property type="project" value="InterPro"/>
</dbReference>
<dbReference type="Pfam" id="PF01694">
    <property type="entry name" value="Rhomboid"/>
    <property type="match status" value="1"/>
</dbReference>
<gene>
    <name evidence="7" type="ORF">SE15_13750</name>
</gene>
<keyword evidence="2 5" id="KW-0812">Transmembrane</keyword>
<evidence type="ECO:0000256" key="4">
    <source>
        <dbReference type="ARBA" id="ARBA00023136"/>
    </source>
</evidence>
<dbReference type="STRING" id="869279.SE15_13750"/>
<dbReference type="PANTHER" id="PTHR43731:SF26">
    <property type="entry name" value="RHOMBOID-LIKE PROTEIN 10, CHLOROPLASTIC"/>
    <property type="match status" value="1"/>
</dbReference>
<comment type="subcellular location">
    <subcellularLocation>
        <location evidence="1">Membrane</location>
        <topology evidence="1">Multi-pass membrane protein</topology>
    </subcellularLocation>
</comment>
<evidence type="ECO:0000256" key="3">
    <source>
        <dbReference type="ARBA" id="ARBA00022989"/>
    </source>
</evidence>
<dbReference type="GO" id="GO:0016020">
    <property type="term" value="C:membrane"/>
    <property type="evidence" value="ECO:0007669"/>
    <property type="project" value="UniProtKB-SubCell"/>
</dbReference>
<evidence type="ECO:0000256" key="1">
    <source>
        <dbReference type="ARBA" id="ARBA00004141"/>
    </source>
</evidence>
<dbReference type="EMBL" id="LGKO01000006">
    <property type="protein sequence ID" value="KPL82201.1"/>
    <property type="molecule type" value="Genomic_DNA"/>
</dbReference>
<protein>
    <recommendedName>
        <fullName evidence="6">Peptidase S54 rhomboid domain-containing protein</fullName>
    </recommendedName>
</protein>